<dbReference type="InterPro" id="IPR019574">
    <property type="entry name" value="NADH_UbQ_OxRdtase_Gsu_4Fe4S-bd"/>
</dbReference>
<dbReference type="InterPro" id="IPR006657">
    <property type="entry name" value="MoPterin_dinucl-bd_dom"/>
</dbReference>
<keyword evidence="7 16" id="KW-0874">Quinone</keyword>
<feature type="domain" description="4Fe-4S His(Cys)3-ligated-type" evidence="19">
    <location>
        <begin position="80"/>
        <end position="119"/>
    </location>
</feature>
<keyword evidence="8 16" id="KW-0479">Metal-binding</keyword>
<dbReference type="PANTHER" id="PTHR43105:SF10">
    <property type="entry name" value="NADH-QUINONE OXIDOREDUCTASE SUBUNIT G"/>
    <property type="match status" value="1"/>
</dbReference>
<comment type="cofactor">
    <cofactor evidence="16">
        <name>[2Fe-2S] cluster</name>
        <dbReference type="ChEBI" id="CHEBI:190135"/>
    </cofactor>
    <text evidence="16">Binds 1 [2Fe-2S] cluster per subunit.</text>
</comment>
<dbReference type="PROSITE" id="PS51085">
    <property type="entry name" value="2FE2S_FER_2"/>
    <property type="match status" value="1"/>
</dbReference>
<dbReference type="PROSITE" id="PS00643">
    <property type="entry name" value="COMPLEX1_75K_3"/>
    <property type="match status" value="1"/>
</dbReference>
<dbReference type="Pfam" id="PF13510">
    <property type="entry name" value="Fer2_4"/>
    <property type="match status" value="1"/>
</dbReference>
<dbReference type="InterPro" id="IPR006963">
    <property type="entry name" value="Mopterin_OxRdtase_4Fe-4S_dom"/>
</dbReference>
<keyword evidence="21" id="KW-1185">Reference proteome</keyword>
<comment type="similarity">
    <text evidence="4 16">Belongs to the complex I 75 kDa subunit family.</text>
</comment>
<evidence type="ECO:0000256" key="4">
    <source>
        <dbReference type="ARBA" id="ARBA00005404"/>
    </source>
</evidence>
<gene>
    <name evidence="20" type="ordered locus">Sfum_1954</name>
</gene>
<dbReference type="Gene3D" id="3.40.50.740">
    <property type="match status" value="2"/>
</dbReference>
<dbReference type="InterPro" id="IPR006656">
    <property type="entry name" value="Mopterin_OxRdtase"/>
</dbReference>
<evidence type="ECO:0000256" key="1">
    <source>
        <dbReference type="ARBA" id="ARBA00001966"/>
    </source>
</evidence>
<feature type="domain" description="2Fe-2S ferredoxin-type" evidence="17">
    <location>
        <begin position="1"/>
        <end position="80"/>
    </location>
</feature>
<dbReference type="GO" id="GO:0008137">
    <property type="term" value="F:NADH dehydrogenase (ubiquinone) activity"/>
    <property type="evidence" value="ECO:0007669"/>
    <property type="project" value="UniProtKB-UniRule"/>
</dbReference>
<dbReference type="KEGG" id="sfu:Sfum_1954"/>
<dbReference type="NCBIfam" id="TIGR01973">
    <property type="entry name" value="NuoG"/>
    <property type="match status" value="1"/>
</dbReference>
<comment type="function">
    <text evidence="2">NDH-1 shuttles electrons from NADH, via FMN and iron-sulfur (Fe-S) centers, to quinones in the respiratory chain. The immediate electron acceptor for the enzyme in this species is believed to be ubiquinone. Couples the redox reaction to proton translocation (for every two electrons transferred, four hydrogen ions are translocated across the cytoplasmic membrane), and thus conserves the redox energy in a proton gradient.</text>
</comment>
<accession>A0LJN7</accession>
<dbReference type="Gene3D" id="2.40.40.20">
    <property type="match status" value="1"/>
</dbReference>
<dbReference type="Pfam" id="PF00384">
    <property type="entry name" value="Molybdopterin"/>
    <property type="match status" value="1"/>
</dbReference>
<dbReference type="GO" id="GO:0042773">
    <property type="term" value="P:ATP synthesis coupled electron transport"/>
    <property type="evidence" value="ECO:0007669"/>
    <property type="project" value="InterPro"/>
</dbReference>
<evidence type="ECO:0000256" key="5">
    <source>
        <dbReference type="ARBA" id="ARBA00022485"/>
    </source>
</evidence>
<dbReference type="SUPFAM" id="SSF50692">
    <property type="entry name" value="ADC-like"/>
    <property type="match status" value="1"/>
</dbReference>
<dbReference type="Proteomes" id="UP000001784">
    <property type="component" value="Chromosome"/>
</dbReference>
<dbReference type="PANTHER" id="PTHR43105">
    <property type="entry name" value="RESPIRATORY NITRATE REDUCTASE"/>
    <property type="match status" value="1"/>
</dbReference>
<dbReference type="eggNOG" id="COG1034">
    <property type="taxonomic scope" value="Bacteria"/>
</dbReference>
<dbReference type="InterPro" id="IPR010228">
    <property type="entry name" value="NADH_UbQ_OxRdtase_Gsu"/>
</dbReference>
<evidence type="ECO:0000256" key="16">
    <source>
        <dbReference type="RuleBase" id="RU003525"/>
    </source>
</evidence>
<keyword evidence="11 16" id="KW-0411">Iron-sulfur</keyword>
<evidence type="ECO:0000256" key="14">
    <source>
        <dbReference type="ARBA" id="ARBA00023136"/>
    </source>
</evidence>
<reference evidence="20 21" key="1">
    <citation type="submission" date="2006-10" db="EMBL/GenBank/DDBJ databases">
        <title>Complete sequence of Syntrophobacter fumaroxidans MPOB.</title>
        <authorList>
            <consortium name="US DOE Joint Genome Institute"/>
            <person name="Copeland A."/>
            <person name="Lucas S."/>
            <person name="Lapidus A."/>
            <person name="Barry K."/>
            <person name="Detter J.C."/>
            <person name="Glavina del Rio T."/>
            <person name="Hammon N."/>
            <person name="Israni S."/>
            <person name="Pitluck S."/>
            <person name="Goltsman E.G."/>
            <person name="Martinez M."/>
            <person name="Schmutz J."/>
            <person name="Larimer F."/>
            <person name="Land M."/>
            <person name="Hauser L."/>
            <person name="Kyrpides N."/>
            <person name="Kim E."/>
            <person name="Boone D.R."/>
            <person name="Brockman F."/>
            <person name="Culley D."/>
            <person name="Ferry J."/>
            <person name="Gunsalus R."/>
            <person name="McInerney M.J."/>
            <person name="Morrison M."/>
            <person name="Plugge C."/>
            <person name="Rohlin L."/>
            <person name="Scholten J."/>
            <person name="Sieber J."/>
            <person name="Stams A.J.M."/>
            <person name="Worm P."/>
            <person name="Henstra A.M."/>
            <person name="Richardson P."/>
        </authorList>
    </citation>
    <scope>NUCLEOTIDE SEQUENCE [LARGE SCALE GENOMIC DNA]</scope>
    <source>
        <strain evidence="21">DSM 10017 / MPOB</strain>
    </source>
</reference>
<dbReference type="SMART" id="SM00929">
    <property type="entry name" value="NADH-G_4Fe-4S_3"/>
    <property type="match status" value="1"/>
</dbReference>
<dbReference type="HOGENOM" id="CLU_000422_4_0_7"/>
<dbReference type="RefSeq" id="WP_011698809.1">
    <property type="nucleotide sequence ID" value="NC_008554.1"/>
</dbReference>
<dbReference type="PROSITE" id="PS00641">
    <property type="entry name" value="COMPLEX1_75K_1"/>
    <property type="match status" value="1"/>
</dbReference>
<evidence type="ECO:0000256" key="3">
    <source>
        <dbReference type="ARBA" id="ARBA00004370"/>
    </source>
</evidence>
<evidence type="ECO:0000259" key="18">
    <source>
        <dbReference type="PROSITE" id="PS51669"/>
    </source>
</evidence>
<evidence type="ECO:0000259" key="17">
    <source>
        <dbReference type="PROSITE" id="PS51085"/>
    </source>
</evidence>
<dbReference type="Gene3D" id="2.20.25.90">
    <property type="entry name" value="ADC-like domains"/>
    <property type="match status" value="1"/>
</dbReference>
<dbReference type="CDD" id="cd00207">
    <property type="entry name" value="fer2"/>
    <property type="match status" value="1"/>
</dbReference>
<dbReference type="PROSITE" id="PS51669">
    <property type="entry name" value="4FE4S_MOW_BIS_MGD"/>
    <property type="match status" value="1"/>
</dbReference>
<organism evidence="20 21">
    <name type="scientific">Syntrophobacter fumaroxidans (strain DSM 10017 / MPOB)</name>
    <dbReference type="NCBI Taxonomy" id="335543"/>
    <lineage>
        <taxon>Bacteria</taxon>
        <taxon>Pseudomonadati</taxon>
        <taxon>Thermodesulfobacteriota</taxon>
        <taxon>Syntrophobacteria</taxon>
        <taxon>Syntrophobacterales</taxon>
        <taxon>Syntrophobacteraceae</taxon>
        <taxon>Syntrophobacter</taxon>
    </lineage>
</organism>
<dbReference type="Pfam" id="PF22117">
    <property type="entry name" value="Fer4_Nqo3"/>
    <property type="match status" value="1"/>
</dbReference>
<evidence type="ECO:0000256" key="12">
    <source>
        <dbReference type="ARBA" id="ARBA00023027"/>
    </source>
</evidence>
<sequence length="818" mass="88801">MPSLIIDDLEIEVPQGTKVIEAAERLGIMIPRFCYHHALGSAGACRMCAVKFLQGPFKGVQMSCMIEAQDGMVVSTTDEEAVSFRKQVIEWLMLNHPHDCPVCDEGGQCLLQDETASSGHGIRRYAGRKRTYRDQYLGAFIAHEMNRCIHCTRCVRFYQDYTGYRDLGTMGIASHVYFGRYGDGPLESPFAGNLVELCPTGVYTDKPSRYKVRHWDLERSPSVCIHCSLGCNTVAAARYREIMRVEPRFNEAVNGYFICDRGRYGLAYVNHVERPRGAVVDGVETDCETAVRAASERLSAICAEAGSDAAAVLGSARNSLETQVRLERLVKRKGWRAPRYFVDPGLAHRVERAVAGLSDRTAVSLREIETADVILAVGVDPVNEAPMLALAMRQARRREAFVTVVDPRPVSLPFAFEHIAMHPDDIDRFLDALTELMRDPAQKPVSGARAVGKADSIAVPAGKLAGGGFPVIVCGTAVTRETTPDRAAGLADAILERGSRTGLFYVLPGPNAFGAALWAPARQRSFSETLEGIENGAIKGLLAVEADPLREFPDRPRLERALKKLELLVAVDCLPSEILRLAHIVIPSSTLFESGGSYVNQEGRVQYAEPVYRGGVPIGQAGGGSHPPRAYGVGVPGAEPRSAPLILAALAGDADASPADRSRPDVPFREIADECPALAVIGQSYPVDGIRVVPAKAGAENPTAQVARYETARRDDVLELILADMTFGSEELSHYSHITQQVEPQPHAVMHAADAAAAGLSDGDRIRLNFAGGPVEIDLMISTTVAQGVLIVPRHRDVDWRRIGSFRATIPLSAVEKV</sequence>
<keyword evidence="6 16" id="KW-0001">2Fe-2S</keyword>
<evidence type="ECO:0000256" key="11">
    <source>
        <dbReference type="ARBA" id="ARBA00023014"/>
    </source>
</evidence>
<dbReference type="Pfam" id="PF10588">
    <property type="entry name" value="NADH-G_4Fe-4S_3"/>
    <property type="match status" value="1"/>
</dbReference>
<comment type="function">
    <text evidence="16">NDH-1 shuttles electrons from NADH, via FMN and iron-sulfur (Fe-S) centers, to quinones in the respiratory chain. Couples the redox reaction to proton translocation (for every two electrons transferred, four hydrogen ions are translocated across the cytoplasmic membrane), and thus conserves the redox energy in a proton gradient.</text>
</comment>
<evidence type="ECO:0000256" key="8">
    <source>
        <dbReference type="ARBA" id="ARBA00022723"/>
    </source>
</evidence>
<dbReference type="GO" id="GO:0051537">
    <property type="term" value="F:2 iron, 2 sulfur cluster binding"/>
    <property type="evidence" value="ECO:0007669"/>
    <property type="project" value="UniProtKB-UniRule"/>
</dbReference>
<evidence type="ECO:0000313" key="20">
    <source>
        <dbReference type="EMBL" id="ABK17639.1"/>
    </source>
</evidence>
<evidence type="ECO:0000256" key="2">
    <source>
        <dbReference type="ARBA" id="ARBA00002378"/>
    </source>
</evidence>
<evidence type="ECO:0000256" key="7">
    <source>
        <dbReference type="ARBA" id="ARBA00022719"/>
    </source>
</evidence>
<dbReference type="SUPFAM" id="SSF54862">
    <property type="entry name" value="4Fe-4S ferredoxins"/>
    <property type="match status" value="1"/>
</dbReference>
<keyword evidence="12 16" id="KW-0520">NAD</keyword>
<dbReference type="InterPro" id="IPR009010">
    <property type="entry name" value="Asp_de-COase-like_dom_sf"/>
</dbReference>
<comment type="cofactor">
    <cofactor evidence="1 16">
        <name>[4Fe-4S] cluster</name>
        <dbReference type="ChEBI" id="CHEBI:49883"/>
    </cofactor>
</comment>
<dbReference type="GO" id="GO:0003954">
    <property type="term" value="F:NADH dehydrogenase activity"/>
    <property type="evidence" value="ECO:0007669"/>
    <property type="project" value="TreeGrafter"/>
</dbReference>
<dbReference type="SMART" id="SM00926">
    <property type="entry name" value="Molybdop_Fe4S4"/>
    <property type="match status" value="1"/>
</dbReference>
<dbReference type="GO" id="GO:0048038">
    <property type="term" value="F:quinone binding"/>
    <property type="evidence" value="ECO:0007669"/>
    <property type="project" value="UniProtKB-UniRule"/>
</dbReference>
<dbReference type="GO" id="GO:0046872">
    <property type="term" value="F:metal ion binding"/>
    <property type="evidence" value="ECO:0007669"/>
    <property type="project" value="UniProtKB-UniRule"/>
</dbReference>
<dbReference type="EMBL" id="CP000478">
    <property type="protein sequence ID" value="ABK17639.1"/>
    <property type="molecule type" value="Genomic_DNA"/>
</dbReference>
<dbReference type="Pfam" id="PF04879">
    <property type="entry name" value="Molybdop_Fe4S4"/>
    <property type="match status" value="1"/>
</dbReference>
<dbReference type="AlphaFoldDB" id="A0LJN7"/>
<proteinExistence type="inferred from homology"/>
<dbReference type="GO" id="GO:0016020">
    <property type="term" value="C:membrane"/>
    <property type="evidence" value="ECO:0007669"/>
    <property type="project" value="UniProtKB-SubCell"/>
</dbReference>
<dbReference type="InterPro" id="IPR036010">
    <property type="entry name" value="2Fe-2S_ferredoxin-like_sf"/>
</dbReference>
<keyword evidence="14" id="KW-0472">Membrane</keyword>
<protein>
    <recommendedName>
        <fullName evidence="16">NADH-quinone oxidoreductase</fullName>
        <ecNumber evidence="16">7.1.1.-</ecNumber>
    </recommendedName>
</protein>
<name>A0LJN7_SYNFM</name>
<evidence type="ECO:0000313" key="21">
    <source>
        <dbReference type="Proteomes" id="UP000001784"/>
    </source>
</evidence>
<dbReference type="GO" id="GO:0043546">
    <property type="term" value="F:molybdopterin cofactor binding"/>
    <property type="evidence" value="ECO:0007669"/>
    <property type="project" value="InterPro"/>
</dbReference>
<evidence type="ECO:0000259" key="19">
    <source>
        <dbReference type="PROSITE" id="PS51839"/>
    </source>
</evidence>
<keyword evidence="13" id="KW-0830">Ubiquinone</keyword>
<keyword evidence="9 16" id="KW-1278">Translocase</keyword>
<dbReference type="InParanoid" id="A0LJN7"/>
<dbReference type="FunFam" id="3.10.20.740:FF:000004">
    <property type="entry name" value="NADH-quinone oxidoreductase"/>
    <property type="match status" value="1"/>
</dbReference>
<keyword evidence="10 16" id="KW-0408">Iron</keyword>
<evidence type="ECO:0000256" key="10">
    <source>
        <dbReference type="ARBA" id="ARBA00023004"/>
    </source>
</evidence>
<evidence type="ECO:0000256" key="9">
    <source>
        <dbReference type="ARBA" id="ARBA00022967"/>
    </source>
</evidence>
<dbReference type="GO" id="GO:0051539">
    <property type="term" value="F:4 iron, 4 sulfur cluster binding"/>
    <property type="evidence" value="ECO:0007669"/>
    <property type="project" value="UniProtKB-KW"/>
</dbReference>
<comment type="catalytic activity">
    <reaction evidence="15 16">
        <text>a quinone + NADH + 5 H(+)(in) = a quinol + NAD(+) + 4 H(+)(out)</text>
        <dbReference type="Rhea" id="RHEA:57888"/>
        <dbReference type="ChEBI" id="CHEBI:15378"/>
        <dbReference type="ChEBI" id="CHEBI:24646"/>
        <dbReference type="ChEBI" id="CHEBI:57540"/>
        <dbReference type="ChEBI" id="CHEBI:57945"/>
        <dbReference type="ChEBI" id="CHEBI:132124"/>
    </reaction>
</comment>
<dbReference type="InterPro" id="IPR050123">
    <property type="entry name" value="Prok_molybdopt-oxidoreductase"/>
</dbReference>
<dbReference type="STRING" id="335543.Sfum_1954"/>
<dbReference type="InterPro" id="IPR001041">
    <property type="entry name" value="2Fe-2S_ferredoxin-type"/>
</dbReference>
<dbReference type="Gene3D" id="3.40.228.10">
    <property type="entry name" value="Dimethylsulfoxide Reductase, domain 2"/>
    <property type="match status" value="1"/>
</dbReference>
<dbReference type="PROSITE" id="PS00642">
    <property type="entry name" value="COMPLEX1_75K_2"/>
    <property type="match status" value="1"/>
</dbReference>
<dbReference type="OrthoDB" id="9816402at2"/>
<dbReference type="PROSITE" id="PS51839">
    <property type="entry name" value="4FE4S_HC3"/>
    <property type="match status" value="1"/>
</dbReference>
<dbReference type="InterPro" id="IPR000283">
    <property type="entry name" value="NADH_UbQ_OxRdtase_75kDa_su_CS"/>
</dbReference>
<evidence type="ECO:0000256" key="6">
    <source>
        <dbReference type="ARBA" id="ARBA00022714"/>
    </source>
</evidence>
<dbReference type="SUPFAM" id="SSF53706">
    <property type="entry name" value="Formate dehydrogenase/DMSO reductase, domains 1-3"/>
    <property type="match status" value="1"/>
</dbReference>
<dbReference type="SUPFAM" id="SSF54292">
    <property type="entry name" value="2Fe-2S ferredoxin-like"/>
    <property type="match status" value="1"/>
</dbReference>
<evidence type="ECO:0000256" key="15">
    <source>
        <dbReference type="ARBA" id="ARBA00047712"/>
    </source>
</evidence>
<dbReference type="Gene3D" id="3.10.20.740">
    <property type="match status" value="1"/>
</dbReference>
<feature type="domain" description="4Fe-4S Mo/W bis-MGD-type" evidence="18">
    <location>
        <begin position="217"/>
        <end position="273"/>
    </location>
</feature>
<dbReference type="InterPro" id="IPR054351">
    <property type="entry name" value="NADH_UbQ_OxRdtase_ferredoxin"/>
</dbReference>
<dbReference type="EC" id="7.1.1.-" evidence="16"/>
<comment type="subcellular location">
    <subcellularLocation>
        <location evidence="3">Membrane</location>
    </subcellularLocation>
</comment>
<keyword evidence="5 16" id="KW-0004">4Fe-4S</keyword>
<evidence type="ECO:0000256" key="13">
    <source>
        <dbReference type="ARBA" id="ARBA00023075"/>
    </source>
</evidence>
<dbReference type="FunCoup" id="A0LJN7">
    <property type="interactions" value="376"/>
</dbReference>
<dbReference type="Pfam" id="PF01568">
    <property type="entry name" value="Molydop_binding"/>
    <property type="match status" value="1"/>
</dbReference>